<proteinExistence type="predicted"/>
<keyword evidence="2" id="KW-0436">Ligase</keyword>
<name>A0ABX7NJK9_9BACT</name>
<dbReference type="InterPro" id="IPR042099">
    <property type="entry name" value="ANL_N_sf"/>
</dbReference>
<evidence type="ECO:0000313" key="3">
    <source>
        <dbReference type="Proteomes" id="UP000663090"/>
    </source>
</evidence>
<dbReference type="PANTHER" id="PTHR43767:SF1">
    <property type="entry name" value="NONRIBOSOMAL PEPTIDE SYNTHASE PES1 (EUROFUNG)-RELATED"/>
    <property type="match status" value="1"/>
</dbReference>
<organism evidence="2 3">
    <name type="scientific">Myxococcus landrumensis</name>
    <dbReference type="NCBI Taxonomy" id="2813577"/>
    <lineage>
        <taxon>Bacteria</taxon>
        <taxon>Pseudomonadati</taxon>
        <taxon>Myxococcota</taxon>
        <taxon>Myxococcia</taxon>
        <taxon>Myxococcales</taxon>
        <taxon>Cystobacterineae</taxon>
        <taxon>Myxococcaceae</taxon>
        <taxon>Myxococcus</taxon>
    </lineage>
</organism>
<dbReference type="Gene3D" id="3.40.50.12780">
    <property type="entry name" value="N-terminal domain of ligase-like"/>
    <property type="match status" value="1"/>
</dbReference>
<dbReference type="InterPro" id="IPR000873">
    <property type="entry name" value="AMP-dep_synth/lig_dom"/>
</dbReference>
<dbReference type="Pfam" id="PF00501">
    <property type="entry name" value="AMP-binding"/>
    <property type="match status" value="1"/>
</dbReference>
<dbReference type="Proteomes" id="UP000663090">
    <property type="component" value="Chromosome"/>
</dbReference>
<evidence type="ECO:0000313" key="2">
    <source>
        <dbReference type="EMBL" id="QSQ16448.1"/>
    </source>
</evidence>
<gene>
    <name evidence="2" type="ORF">JY572_10540</name>
</gene>
<reference evidence="2 3" key="1">
    <citation type="submission" date="2021-02" db="EMBL/GenBank/DDBJ databases">
        <title>De Novo genome assembly of isolated myxobacteria.</title>
        <authorList>
            <person name="Stevens D.C."/>
        </authorList>
    </citation>
    <scope>NUCLEOTIDE SEQUENCE [LARGE SCALE GENOMIC DNA]</scope>
    <source>
        <strain evidence="2 3">SCHIC003</strain>
    </source>
</reference>
<dbReference type="SUPFAM" id="SSF56801">
    <property type="entry name" value="Acetyl-CoA synthetase-like"/>
    <property type="match status" value="1"/>
</dbReference>
<dbReference type="InterPro" id="IPR050237">
    <property type="entry name" value="ATP-dep_AMP-bd_enzyme"/>
</dbReference>
<keyword evidence="3" id="KW-1185">Reference proteome</keyword>
<feature type="domain" description="AMP-dependent synthetase/ligase" evidence="1">
    <location>
        <begin position="69"/>
        <end position="147"/>
    </location>
</feature>
<protein>
    <submittedName>
        <fullName evidence="2">Long-chain fatty acid--CoA ligase</fullName>
    </submittedName>
</protein>
<dbReference type="GO" id="GO:0016874">
    <property type="term" value="F:ligase activity"/>
    <property type="evidence" value="ECO:0007669"/>
    <property type="project" value="UniProtKB-KW"/>
</dbReference>
<evidence type="ECO:0000259" key="1">
    <source>
        <dbReference type="Pfam" id="PF00501"/>
    </source>
</evidence>
<sequence>MPFDLRDILLRQNDPTPADGGIPPWLRESWNDPEGFIAALAQHHAGRGAATPKSRPGQHFDFFHDLAVRHADSTAPAFRAWDAARGWLPLSYRELGDRASRRATEWAAQGVKPGAKVALVHGLGPELLVSLMASLKLGACISLLPPTGTLFLSRRLALLEPQHLSAEPHQVPLLKGFEQLLLRSRGDAAPSFTSHTYRPNDTVALLFSPLVSPPDTPVALSAERAWTSALRDGLLTYGLGTGDLFAAPGLHFLQHQPALLFATLLRGATYLHMEPADVERAPTRLTEQPLRTLGVSAALRTALSRAQRGPLRGVAHWFRGAEDALDWESWRDWLRQSELGKVPHTHVLIDAAEGGAVLVSRRHTEELHTGIAPAPGRAWALKDLNLSGQEAASDTGVFTPLPDKGRPPGYVILARQGEQYLFAGTRDARRSGRVYPSSEVVEALADLPFVSGACVTTVPSGGTPGQSKHVLLVFTGAEDTEHFEREASPRRQALRHHLELRLGAEHLPDRVELFPLLPHRDKEGRVDEAWCRAQYATGALHQKSTDPLFQALTAVRERARESVRGTGDDERPGTR</sequence>
<dbReference type="RefSeq" id="WP_206718108.1">
    <property type="nucleotide sequence ID" value="NZ_CP071091.1"/>
</dbReference>
<accession>A0ABX7NJK9</accession>
<dbReference type="InterPro" id="IPR045851">
    <property type="entry name" value="AMP-bd_C_sf"/>
</dbReference>
<dbReference type="EMBL" id="CP071091">
    <property type="protein sequence ID" value="QSQ16448.1"/>
    <property type="molecule type" value="Genomic_DNA"/>
</dbReference>
<dbReference type="Gene3D" id="3.30.300.30">
    <property type="match status" value="1"/>
</dbReference>
<dbReference type="PANTHER" id="PTHR43767">
    <property type="entry name" value="LONG-CHAIN-FATTY-ACID--COA LIGASE"/>
    <property type="match status" value="1"/>
</dbReference>